<dbReference type="AlphaFoldDB" id="A0A4Y8KQ29"/>
<evidence type="ECO:0000313" key="3">
    <source>
        <dbReference type="Proteomes" id="UP000298218"/>
    </source>
</evidence>
<dbReference type="Proteomes" id="UP000298218">
    <property type="component" value="Unassembled WGS sequence"/>
</dbReference>
<keyword evidence="3" id="KW-1185">Reference proteome</keyword>
<dbReference type="OrthoDB" id="9812729at2"/>
<organism evidence="2 3">
    <name type="scientific">Cryobacterium psychrophilum</name>
    <dbReference type="NCBI Taxonomy" id="41988"/>
    <lineage>
        <taxon>Bacteria</taxon>
        <taxon>Bacillati</taxon>
        <taxon>Actinomycetota</taxon>
        <taxon>Actinomycetes</taxon>
        <taxon>Micrococcales</taxon>
        <taxon>Microbacteriaceae</taxon>
        <taxon>Cryobacterium</taxon>
    </lineage>
</organism>
<dbReference type="EMBL" id="SOHQ01000028">
    <property type="protein sequence ID" value="TFD78516.1"/>
    <property type="molecule type" value="Genomic_DNA"/>
</dbReference>
<protein>
    <submittedName>
        <fullName evidence="2">DUF58 domain-containing protein</fullName>
    </submittedName>
</protein>
<reference evidence="2 3" key="1">
    <citation type="submission" date="2019-03" db="EMBL/GenBank/DDBJ databases">
        <title>Genomics of glacier-inhabiting Cryobacterium strains.</title>
        <authorList>
            <person name="Liu Q."/>
            <person name="Xin Y.-H."/>
        </authorList>
    </citation>
    <scope>NUCLEOTIDE SEQUENCE [LARGE SCALE GENOMIC DNA]</scope>
    <source>
        <strain evidence="2 3">CGMCC 1.4292</strain>
    </source>
</reference>
<proteinExistence type="predicted"/>
<sequence length="446" mass="47732">MRRFVLSPWSPRLTRRGWIFLAVGLAFGLDAILIDHRDLLFIAGLLVSVPLMGLFHVMLRPGQVRVGRIFRPSIVPAGDDTVVSLQLRNLSSRPLDGASWRDPAPPGMGLMGQSAPADQLLPALERYRAGPETGPDSVRLEYALTPRIRGVYAFGPLLLGRRDPFGLAVREHPVGQSHDLVVTPRVTPLATRGVSVTRSDGSVRDLLRSLNPTSDELIAREYRPGDPFRRVNWPATARHGEIMVRQEEQRSNPEARIILDTTLNSHGAAEPARRLDHAFELAIEVVASIGVYLLDAGLKVQLLETGPSQLVPGSGQNLGGLGGDAPLVCSAPGGDRELLEGLANLVPVAAATDVGVGPGFGGSLPTFAVIVGLSEADAALFASLRGRCEPAVVFLLDSVSAVARAVLRDAGWRCIDVRSSRDIPAAWASGLNGRVDARETSETDSD</sequence>
<evidence type="ECO:0000259" key="1">
    <source>
        <dbReference type="Pfam" id="PF01882"/>
    </source>
</evidence>
<dbReference type="Pfam" id="PF01882">
    <property type="entry name" value="DUF58"/>
    <property type="match status" value="1"/>
</dbReference>
<feature type="domain" description="DUF58" evidence="1">
    <location>
        <begin position="219"/>
        <end position="307"/>
    </location>
</feature>
<dbReference type="PANTHER" id="PTHR34351:SF1">
    <property type="entry name" value="SLR1927 PROTEIN"/>
    <property type="match status" value="1"/>
</dbReference>
<evidence type="ECO:0000313" key="2">
    <source>
        <dbReference type="EMBL" id="TFD78516.1"/>
    </source>
</evidence>
<comment type="caution">
    <text evidence="2">The sequence shown here is derived from an EMBL/GenBank/DDBJ whole genome shotgun (WGS) entry which is preliminary data.</text>
</comment>
<gene>
    <name evidence="2" type="ORF">E3T53_10010</name>
</gene>
<dbReference type="InterPro" id="IPR002881">
    <property type="entry name" value="DUF58"/>
</dbReference>
<accession>A0A4Y8KQ29</accession>
<name>A0A4Y8KQ29_9MICO</name>
<dbReference type="PANTHER" id="PTHR34351">
    <property type="entry name" value="SLR1927 PROTEIN-RELATED"/>
    <property type="match status" value="1"/>
</dbReference>